<organism evidence="2 3">
    <name type="scientific">Methylobacterium adhaesivum</name>
    <dbReference type="NCBI Taxonomy" id="333297"/>
    <lineage>
        <taxon>Bacteria</taxon>
        <taxon>Pseudomonadati</taxon>
        <taxon>Pseudomonadota</taxon>
        <taxon>Alphaproteobacteria</taxon>
        <taxon>Hyphomicrobiales</taxon>
        <taxon>Methylobacteriaceae</taxon>
        <taxon>Methylobacterium</taxon>
    </lineage>
</organism>
<evidence type="ECO:0000313" key="3">
    <source>
        <dbReference type="Proteomes" id="UP001224644"/>
    </source>
</evidence>
<feature type="compositionally biased region" description="Polar residues" evidence="1">
    <location>
        <begin position="157"/>
        <end position="168"/>
    </location>
</feature>
<feature type="region of interest" description="Disordered" evidence="1">
    <location>
        <begin position="154"/>
        <end position="195"/>
    </location>
</feature>
<reference evidence="3" key="1">
    <citation type="journal article" date="2019" name="Int. J. Syst. Evol. Microbiol.">
        <title>The Global Catalogue of Microorganisms (GCM) 10K type strain sequencing project: providing services to taxonomists for standard genome sequencing and annotation.</title>
        <authorList>
            <consortium name="The Broad Institute Genomics Platform"/>
            <consortium name="The Broad Institute Genome Sequencing Center for Infectious Disease"/>
            <person name="Wu L."/>
            <person name="Ma J."/>
        </authorList>
    </citation>
    <scope>NUCLEOTIDE SEQUENCE [LARGE SCALE GENOMIC DNA]</scope>
    <source>
        <strain evidence="3">CECT 7069</strain>
    </source>
</reference>
<evidence type="ECO:0000256" key="1">
    <source>
        <dbReference type="SAM" id="MobiDB-lite"/>
    </source>
</evidence>
<protein>
    <submittedName>
        <fullName evidence="2">Uncharacterized protein</fullName>
    </submittedName>
</protein>
<gene>
    <name evidence="2" type="ORF">QWZ12_11980</name>
</gene>
<dbReference type="Gene3D" id="3.40.50.720">
    <property type="entry name" value="NAD(P)-binding Rossmann-like Domain"/>
    <property type="match status" value="1"/>
</dbReference>
<accession>A0ABT8BJ95</accession>
<evidence type="ECO:0000313" key="2">
    <source>
        <dbReference type="EMBL" id="MDN3591330.1"/>
    </source>
</evidence>
<keyword evidence="3" id="KW-1185">Reference proteome</keyword>
<name>A0ABT8BJ95_9HYPH</name>
<comment type="caution">
    <text evidence="2">The sequence shown here is derived from an EMBL/GenBank/DDBJ whole genome shotgun (WGS) entry which is preliminary data.</text>
</comment>
<dbReference type="EMBL" id="JAUFPX010000008">
    <property type="protein sequence ID" value="MDN3591330.1"/>
    <property type="molecule type" value="Genomic_DNA"/>
</dbReference>
<dbReference type="RefSeq" id="WP_238223166.1">
    <property type="nucleotide sequence ID" value="NZ_BPQD01000004.1"/>
</dbReference>
<dbReference type="Proteomes" id="UP001224644">
    <property type="component" value="Unassembled WGS sequence"/>
</dbReference>
<proteinExistence type="predicted"/>
<sequence>MLQAKEPRPLPTPLLLETSLGSNQEAKWRAALVATMPDEAIVSGGDHAHVLRDVEIAIMANPLPGSLRYLASLQWVQSLWAVIDALLWDAIVLVGRLVDPSLAKPLSVCSGIRFRYGESPAPMAELIIRNYCARALPKDPLVVLSVRQRDKRRASLEQEQTFSIQMRRSSGHRGQDSAAPPSPLQQSPNRPNLAA</sequence>